<evidence type="ECO:0000256" key="8">
    <source>
        <dbReference type="ARBA" id="ARBA00022898"/>
    </source>
</evidence>
<dbReference type="InterPro" id="IPR000634">
    <property type="entry name" value="Ser/Thr_deHydtase_PyrdxlP-BS"/>
</dbReference>
<dbReference type="GO" id="GO:0004794">
    <property type="term" value="F:threonine deaminase activity"/>
    <property type="evidence" value="ECO:0007669"/>
    <property type="project" value="UniProtKB-EC"/>
</dbReference>
<evidence type="ECO:0000256" key="6">
    <source>
        <dbReference type="ARBA" id="ARBA00022624"/>
    </source>
</evidence>
<comment type="function">
    <text evidence="11 12">Catalyzes the anaerobic formation of alpha-ketobutyrate and ammonia from threonine in a two-step reaction. The first step involved a dehydration of threonine and a production of enamine intermediates (aminocrotonate), which tautomerizes to its imine form (iminobutyrate). Both intermediates are unstable and short-lived. The second step is the nonenzymatic hydrolysis of the enamine/imine intermediates to form 2-ketobutyrate and free ammonia. In the low water environment of the cell, the second step is accelerated by RidA.</text>
</comment>
<keyword evidence="10 12" id="KW-0100">Branched-chain amino acid biosynthesis</keyword>
<reference evidence="14 15" key="1">
    <citation type="submission" date="2024-09" db="EMBL/GenBank/DDBJ databases">
        <title>Nodulacao em especies de Leguminosae Basais da Amazonia e Caracterizacao dos Rizobios e Bacterias Associadas aos Nodulos.</title>
        <authorList>
            <person name="Jambeiro I.C.A."/>
            <person name="Lopes I.S."/>
            <person name="Aguiar E.R.G.R."/>
            <person name="Santos A.F.J."/>
            <person name="Dos Santos J.M.F."/>
            <person name="Gross E."/>
        </authorList>
    </citation>
    <scope>NUCLEOTIDE SEQUENCE [LARGE SCALE GENOMIC DNA]</scope>
    <source>
        <strain evidence="14 15">BRUESC1165</strain>
    </source>
</reference>
<dbReference type="PANTHER" id="PTHR48078">
    <property type="entry name" value="THREONINE DEHYDRATASE, MITOCHONDRIAL-RELATED"/>
    <property type="match status" value="1"/>
</dbReference>
<dbReference type="CDD" id="cd04907">
    <property type="entry name" value="ACT_ThrD-I_2"/>
    <property type="match status" value="1"/>
</dbReference>
<dbReference type="PROSITE" id="PS00165">
    <property type="entry name" value="DEHYDRATASE_SER_THR"/>
    <property type="match status" value="1"/>
</dbReference>
<protein>
    <recommendedName>
        <fullName evidence="12">L-threonine dehydratase</fullName>
        <ecNumber evidence="12">4.3.1.19</ecNumber>
    </recommendedName>
    <alternativeName>
        <fullName evidence="12">Threonine deaminase</fullName>
    </alternativeName>
</protein>
<dbReference type="PANTHER" id="PTHR48078:SF11">
    <property type="entry name" value="THREONINE DEHYDRATASE, MITOCHONDRIAL"/>
    <property type="match status" value="1"/>
</dbReference>
<dbReference type="Proteomes" id="UP001593940">
    <property type="component" value="Unassembled WGS sequence"/>
</dbReference>
<evidence type="ECO:0000256" key="12">
    <source>
        <dbReference type="RuleBase" id="RU362012"/>
    </source>
</evidence>
<comment type="cofactor">
    <cofactor evidence="2 12">
        <name>pyridoxal 5'-phosphate</name>
        <dbReference type="ChEBI" id="CHEBI:597326"/>
    </cofactor>
</comment>
<feature type="domain" description="ACT-like" evidence="13">
    <location>
        <begin position="340"/>
        <end position="412"/>
    </location>
</feature>
<evidence type="ECO:0000256" key="4">
    <source>
        <dbReference type="ARBA" id="ARBA00010869"/>
    </source>
</evidence>
<dbReference type="EC" id="4.3.1.19" evidence="12"/>
<dbReference type="InterPro" id="IPR005787">
    <property type="entry name" value="Thr_deHydtase_biosynth"/>
</dbReference>
<evidence type="ECO:0000256" key="3">
    <source>
        <dbReference type="ARBA" id="ARBA00004810"/>
    </source>
</evidence>
<dbReference type="Gene3D" id="3.40.50.1100">
    <property type="match status" value="2"/>
</dbReference>
<dbReference type="Pfam" id="PF00291">
    <property type="entry name" value="PALP"/>
    <property type="match status" value="1"/>
</dbReference>
<dbReference type="NCBIfam" id="NF009130">
    <property type="entry name" value="PRK12483.1"/>
    <property type="match status" value="1"/>
</dbReference>
<feature type="domain" description="ACT-like" evidence="13">
    <location>
        <begin position="435"/>
        <end position="506"/>
    </location>
</feature>
<keyword evidence="7" id="KW-0677">Repeat</keyword>
<comment type="pathway">
    <text evidence="3 12">Amino-acid biosynthesis; L-isoleucine biosynthesis; 2-oxobutanoate from L-threonine: step 1/1.</text>
</comment>
<evidence type="ECO:0000256" key="2">
    <source>
        <dbReference type="ARBA" id="ARBA00001933"/>
    </source>
</evidence>
<dbReference type="CDD" id="cd04906">
    <property type="entry name" value="ACT_ThrD-I_1"/>
    <property type="match status" value="1"/>
</dbReference>
<evidence type="ECO:0000256" key="10">
    <source>
        <dbReference type="ARBA" id="ARBA00023304"/>
    </source>
</evidence>
<dbReference type="SUPFAM" id="SSF53686">
    <property type="entry name" value="Tryptophan synthase beta subunit-like PLP-dependent enzymes"/>
    <property type="match status" value="1"/>
</dbReference>
<sequence length="529" mass="57803">MLYLTEGKASSDVQDYIRKILAARVYDVAIESSLDPMPRLSQRLGSPVRLKREDLQPVFSFKLRGAYNKMAGLPREALERGVICASAGNHAQGVALAAQRLGAKATIVMPRTTPAIKVQAVKGQGGRVVLHGESFDEAYIHARQLETEKGLAFVHPYDDPDVIAGQGTVGMEILRQHPDPLEAVFVPIGGGGLAAGVAVYTKFLRPEVKVIGVEPEDAASMAGALAAGERIILNQVGLFADGVAVRQAGEETFRLCRELLDEVITVSTDEICAAVKDIFEDTRAIAEPSGAVSLAGLKRYVEREGARPQGLVAINSGANMNFDRLRHIAERAEIGEHREALLAVTIPEQPGSYRRFIQLLGKRSITEFNYRYSDPQAAQIFVGVQLSEGDPEKHQIIAMLREQGYPVLDMSDNEMAKLHVRYMVGGSTPGLEDELVFRFQFPERPGALLKFLNGLSGSWNISLFHYRNHGADYGRVLAGIQVPAAERAQLKHSLDELGYPYWDESDNPAYRSFLSSDGVRRSSPSAGPL</sequence>
<accession>A0ABV6YD19</accession>
<dbReference type="InterPro" id="IPR045865">
    <property type="entry name" value="ACT-like_dom_sf"/>
</dbReference>
<comment type="similarity">
    <text evidence="4 12">Belongs to the serine/threonine dehydratase family.</text>
</comment>
<keyword evidence="9 12" id="KW-0456">Lyase</keyword>
<comment type="subunit">
    <text evidence="12">Homotetramer.</text>
</comment>
<evidence type="ECO:0000256" key="11">
    <source>
        <dbReference type="ARBA" id="ARBA00025527"/>
    </source>
</evidence>
<evidence type="ECO:0000256" key="9">
    <source>
        <dbReference type="ARBA" id="ARBA00023239"/>
    </source>
</evidence>
<evidence type="ECO:0000256" key="5">
    <source>
        <dbReference type="ARBA" id="ARBA00022605"/>
    </source>
</evidence>
<dbReference type="EMBL" id="JBHOMY010000082">
    <property type="protein sequence ID" value="MFC1459172.1"/>
    <property type="molecule type" value="Genomic_DNA"/>
</dbReference>
<evidence type="ECO:0000259" key="13">
    <source>
        <dbReference type="PROSITE" id="PS51672"/>
    </source>
</evidence>
<dbReference type="PROSITE" id="PS51672">
    <property type="entry name" value="ACT_LIKE"/>
    <property type="match status" value="2"/>
</dbReference>
<evidence type="ECO:0000256" key="1">
    <source>
        <dbReference type="ARBA" id="ARBA00001274"/>
    </source>
</evidence>
<evidence type="ECO:0000256" key="7">
    <source>
        <dbReference type="ARBA" id="ARBA00022737"/>
    </source>
</evidence>
<dbReference type="Gene3D" id="3.40.1020.10">
    <property type="entry name" value="Biosynthetic Threonine Deaminase, Domain 3"/>
    <property type="match status" value="1"/>
</dbReference>
<keyword evidence="5 12" id="KW-0028">Amino-acid biosynthesis</keyword>
<comment type="catalytic activity">
    <reaction evidence="1 12">
        <text>L-threonine = 2-oxobutanoate + NH4(+)</text>
        <dbReference type="Rhea" id="RHEA:22108"/>
        <dbReference type="ChEBI" id="CHEBI:16763"/>
        <dbReference type="ChEBI" id="CHEBI:28938"/>
        <dbReference type="ChEBI" id="CHEBI:57926"/>
        <dbReference type="EC" id="4.3.1.19"/>
    </reaction>
</comment>
<dbReference type="InterPro" id="IPR001926">
    <property type="entry name" value="TrpB-like_PALP"/>
</dbReference>
<dbReference type="NCBIfam" id="TIGR01124">
    <property type="entry name" value="ilvA_2Cterm"/>
    <property type="match status" value="1"/>
</dbReference>
<dbReference type="Pfam" id="PF00585">
    <property type="entry name" value="Thr_dehydrat_C"/>
    <property type="match status" value="2"/>
</dbReference>
<keyword evidence="6 12" id="KW-0412">Isoleucine biosynthesis</keyword>
<dbReference type="CDD" id="cd01562">
    <property type="entry name" value="Thr-dehyd"/>
    <property type="match status" value="1"/>
</dbReference>
<dbReference type="RefSeq" id="WP_377030908.1">
    <property type="nucleotide sequence ID" value="NZ_JBHOMY010000082.1"/>
</dbReference>
<dbReference type="InterPro" id="IPR050147">
    <property type="entry name" value="Ser/Thr_Dehydratase"/>
</dbReference>
<proteinExistence type="inferred from homology"/>
<keyword evidence="8 12" id="KW-0663">Pyridoxal phosphate</keyword>
<dbReference type="SUPFAM" id="SSF55021">
    <property type="entry name" value="ACT-like"/>
    <property type="match status" value="2"/>
</dbReference>
<evidence type="ECO:0000313" key="15">
    <source>
        <dbReference type="Proteomes" id="UP001593940"/>
    </source>
</evidence>
<organism evidence="14 15">
    <name type="scientific">Microvirga arabica</name>
    <dbReference type="NCBI Taxonomy" id="1128671"/>
    <lineage>
        <taxon>Bacteria</taxon>
        <taxon>Pseudomonadati</taxon>
        <taxon>Pseudomonadota</taxon>
        <taxon>Alphaproteobacteria</taxon>
        <taxon>Hyphomicrobiales</taxon>
        <taxon>Methylobacteriaceae</taxon>
        <taxon>Microvirga</taxon>
    </lineage>
</organism>
<dbReference type="NCBIfam" id="NF006674">
    <property type="entry name" value="PRK09224.1"/>
    <property type="match status" value="1"/>
</dbReference>
<name>A0ABV6YD19_9HYPH</name>
<comment type="caution">
    <text evidence="14">The sequence shown here is derived from an EMBL/GenBank/DDBJ whole genome shotgun (WGS) entry which is preliminary data.</text>
</comment>
<keyword evidence="15" id="KW-1185">Reference proteome</keyword>
<evidence type="ECO:0000313" key="14">
    <source>
        <dbReference type="EMBL" id="MFC1459172.1"/>
    </source>
</evidence>
<dbReference type="InterPro" id="IPR036052">
    <property type="entry name" value="TrpB-like_PALP_sf"/>
</dbReference>
<dbReference type="InterPro" id="IPR038110">
    <property type="entry name" value="TD_ACT-like_sf"/>
</dbReference>
<gene>
    <name evidence="12 14" type="primary">ilvA</name>
    <name evidence="14" type="ORF">ACETIH_21190</name>
</gene>
<dbReference type="InterPro" id="IPR001721">
    <property type="entry name" value="TD_ACT-like"/>
</dbReference>